<dbReference type="Pfam" id="PF14384">
    <property type="entry name" value="BrnA_antitoxin"/>
    <property type="match status" value="1"/>
</dbReference>
<dbReference type="InterPro" id="IPR025528">
    <property type="entry name" value="BrnA_antitoxin"/>
</dbReference>
<feature type="region of interest" description="Disordered" evidence="1">
    <location>
        <begin position="1"/>
        <end position="26"/>
    </location>
</feature>
<gene>
    <name evidence="2" type="ORF">CCS01_17510</name>
</gene>
<protein>
    <recommendedName>
        <fullName evidence="4">Antitoxin</fullName>
    </recommendedName>
</protein>
<organism evidence="2 3">
    <name type="scientific">Rhodopila globiformis</name>
    <name type="common">Rhodopseudomonas globiformis</name>
    <dbReference type="NCBI Taxonomy" id="1071"/>
    <lineage>
        <taxon>Bacteria</taxon>
        <taxon>Pseudomonadati</taxon>
        <taxon>Pseudomonadota</taxon>
        <taxon>Alphaproteobacteria</taxon>
        <taxon>Acetobacterales</taxon>
        <taxon>Acetobacteraceae</taxon>
        <taxon>Rhodopila</taxon>
    </lineage>
</organism>
<evidence type="ECO:0000256" key="1">
    <source>
        <dbReference type="SAM" id="MobiDB-lite"/>
    </source>
</evidence>
<name>A0A2S6N9M7_RHOGL</name>
<evidence type="ECO:0000313" key="2">
    <source>
        <dbReference type="EMBL" id="PPQ31326.1"/>
    </source>
</evidence>
<sequence length="98" mass="10880">MTQHADDTASKPDADNPEWSREDVAKARPALEVVTELFGPEAAETVRRGRGRPAKADRKVNQTLRLDVDVLDAYRRSGPGWQALMNQVLRTHMPVGST</sequence>
<reference evidence="2 3" key="1">
    <citation type="journal article" date="2018" name="Arch. Microbiol.">
        <title>New insights into the metabolic potential of the phototrophic purple bacterium Rhodopila globiformis DSM 161(T) from its draft genome sequence and evidence for a vanadium-dependent nitrogenase.</title>
        <authorList>
            <person name="Imhoff J.F."/>
            <person name="Rahn T."/>
            <person name="Kunzel S."/>
            <person name="Neulinger S.C."/>
        </authorList>
    </citation>
    <scope>NUCLEOTIDE SEQUENCE [LARGE SCALE GENOMIC DNA]</scope>
    <source>
        <strain evidence="2 3">DSM 161</strain>
    </source>
</reference>
<proteinExistence type="predicted"/>
<dbReference type="AlphaFoldDB" id="A0A2S6N9M7"/>
<dbReference type="OrthoDB" id="361944at2"/>
<keyword evidence="3" id="KW-1185">Reference proteome</keyword>
<dbReference type="RefSeq" id="WP_104520115.1">
    <property type="nucleotide sequence ID" value="NZ_NHRY01000192.1"/>
</dbReference>
<evidence type="ECO:0008006" key="4">
    <source>
        <dbReference type="Google" id="ProtNLM"/>
    </source>
</evidence>
<dbReference type="Proteomes" id="UP000239724">
    <property type="component" value="Unassembled WGS sequence"/>
</dbReference>
<comment type="caution">
    <text evidence="2">The sequence shown here is derived from an EMBL/GenBank/DDBJ whole genome shotgun (WGS) entry which is preliminary data.</text>
</comment>
<evidence type="ECO:0000313" key="3">
    <source>
        <dbReference type="Proteomes" id="UP000239724"/>
    </source>
</evidence>
<dbReference type="EMBL" id="NHRY01000192">
    <property type="protein sequence ID" value="PPQ31326.1"/>
    <property type="molecule type" value="Genomic_DNA"/>
</dbReference>
<accession>A0A2S6N9M7</accession>